<accession>A0AAD5RTN7</accession>
<proteinExistence type="inferred from homology"/>
<reference evidence="10" key="1">
    <citation type="submission" date="2022-07" db="EMBL/GenBank/DDBJ databases">
        <title>Draft genome sequence of Zalerion maritima ATCC 34329, a (micro)plastics degrading marine fungus.</title>
        <authorList>
            <person name="Paco A."/>
            <person name="Goncalves M.F.M."/>
            <person name="Rocha-Santos T.A.P."/>
            <person name="Alves A."/>
        </authorList>
    </citation>
    <scope>NUCLEOTIDE SEQUENCE</scope>
    <source>
        <strain evidence="10">ATCC 34329</strain>
    </source>
</reference>
<evidence type="ECO:0000313" key="10">
    <source>
        <dbReference type="EMBL" id="KAJ2898514.1"/>
    </source>
</evidence>
<feature type="compositionally biased region" description="Acidic residues" evidence="8">
    <location>
        <begin position="1280"/>
        <end position="1289"/>
    </location>
</feature>
<keyword evidence="5" id="KW-0539">Nucleus</keyword>
<evidence type="ECO:0000256" key="7">
    <source>
        <dbReference type="ARBA" id="ARBA00023306"/>
    </source>
</evidence>
<dbReference type="EMBL" id="JAKWBI020000228">
    <property type="protein sequence ID" value="KAJ2898514.1"/>
    <property type="molecule type" value="Genomic_DNA"/>
</dbReference>
<evidence type="ECO:0000256" key="1">
    <source>
        <dbReference type="ARBA" id="ARBA00004123"/>
    </source>
</evidence>
<evidence type="ECO:0000256" key="2">
    <source>
        <dbReference type="ARBA" id="ARBA00008174"/>
    </source>
</evidence>
<evidence type="ECO:0000256" key="6">
    <source>
        <dbReference type="ARBA" id="ARBA00023254"/>
    </source>
</evidence>
<feature type="compositionally biased region" description="Acidic residues" evidence="8">
    <location>
        <begin position="1222"/>
        <end position="1231"/>
    </location>
</feature>
<feature type="compositionally biased region" description="Basic and acidic residues" evidence="8">
    <location>
        <begin position="1151"/>
        <end position="1160"/>
    </location>
</feature>
<gene>
    <name evidence="10" type="ORF">MKZ38_003864</name>
</gene>
<keyword evidence="6" id="KW-0469">Meiosis</keyword>
<comment type="subcellular location">
    <subcellularLocation>
        <location evidence="1">Nucleus</location>
    </subcellularLocation>
</comment>
<feature type="region of interest" description="Disordered" evidence="8">
    <location>
        <begin position="642"/>
        <end position="674"/>
    </location>
</feature>
<dbReference type="PANTHER" id="PTHR22940">
    <property type="entry name" value="TIMEOUT/TIMELESS-2"/>
    <property type="match status" value="1"/>
</dbReference>
<feature type="compositionally biased region" description="Basic and acidic residues" evidence="8">
    <location>
        <begin position="423"/>
        <end position="432"/>
    </location>
</feature>
<comment type="similarity">
    <text evidence="2">Belongs to the timeless family.</text>
</comment>
<dbReference type="Proteomes" id="UP001201980">
    <property type="component" value="Unassembled WGS sequence"/>
</dbReference>
<dbReference type="GO" id="GO:0031298">
    <property type="term" value="C:replication fork protection complex"/>
    <property type="evidence" value="ECO:0007669"/>
    <property type="project" value="TreeGrafter"/>
</dbReference>
<evidence type="ECO:0000256" key="5">
    <source>
        <dbReference type="ARBA" id="ARBA00023242"/>
    </source>
</evidence>
<feature type="compositionally biased region" description="Basic and acidic residues" evidence="8">
    <location>
        <begin position="1076"/>
        <end position="1093"/>
    </location>
</feature>
<dbReference type="PANTHER" id="PTHR22940:SF4">
    <property type="entry name" value="PROTEIN TIMELESS HOMOLOG"/>
    <property type="match status" value="1"/>
</dbReference>
<feature type="compositionally biased region" description="Acidic residues" evidence="8">
    <location>
        <begin position="1002"/>
        <end position="1022"/>
    </location>
</feature>
<dbReference type="GO" id="GO:0000076">
    <property type="term" value="P:DNA replication checkpoint signaling"/>
    <property type="evidence" value="ECO:0007669"/>
    <property type="project" value="TreeGrafter"/>
</dbReference>
<feature type="compositionally biased region" description="Basic residues" evidence="8">
    <location>
        <begin position="1192"/>
        <end position="1206"/>
    </location>
</feature>
<keyword evidence="4" id="KW-0236">DNA replication inhibitor</keyword>
<protein>
    <recommendedName>
        <fullName evidence="3">Topoisomerase 1-associated factor 1</fullName>
    </recommendedName>
</protein>
<dbReference type="GO" id="GO:0003677">
    <property type="term" value="F:DNA binding"/>
    <property type="evidence" value="ECO:0007669"/>
    <property type="project" value="TreeGrafter"/>
</dbReference>
<comment type="caution">
    <text evidence="10">The sequence shown here is derived from an EMBL/GenBank/DDBJ whole genome shotgun (WGS) entry which is preliminary data.</text>
</comment>
<feature type="region of interest" description="Disordered" evidence="8">
    <location>
        <begin position="1125"/>
        <end position="1314"/>
    </location>
</feature>
<evidence type="ECO:0000256" key="4">
    <source>
        <dbReference type="ARBA" id="ARBA00022880"/>
    </source>
</evidence>
<dbReference type="Pfam" id="PF04821">
    <property type="entry name" value="TIMELESS"/>
    <property type="match status" value="1"/>
</dbReference>
<name>A0AAD5RTN7_9PEZI</name>
<evidence type="ECO:0000259" key="9">
    <source>
        <dbReference type="Pfam" id="PF04821"/>
    </source>
</evidence>
<dbReference type="GO" id="GO:0051321">
    <property type="term" value="P:meiotic cell cycle"/>
    <property type="evidence" value="ECO:0007669"/>
    <property type="project" value="UniProtKB-KW"/>
</dbReference>
<feature type="domain" description="Timeless N-terminal" evidence="9">
    <location>
        <begin position="112"/>
        <end position="383"/>
    </location>
</feature>
<dbReference type="InterPro" id="IPR006906">
    <property type="entry name" value="Timeless_N"/>
</dbReference>
<evidence type="ECO:0000256" key="3">
    <source>
        <dbReference type="ARBA" id="ARBA00021529"/>
    </source>
</evidence>
<evidence type="ECO:0000256" key="8">
    <source>
        <dbReference type="SAM" id="MobiDB-lite"/>
    </source>
</evidence>
<feature type="region of interest" description="Disordered" evidence="8">
    <location>
        <begin position="964"/>
        <end position="1102"/>
    </location>
</feature>
<feature type="region of interest" description="Disordered" evidence="8">
    <location>
        <begin position="404"/>
        <end position="432"/>
    </location>
</feature>
<evidence type="ECO:0000313" key="11">
    <source>
        <dbReference type="Proteomes" id="UP001201980"/>
    </source>
</evidence>
<feature type="compositionally biased region" description="Acidic residues" evidence="8">
    <location>
        <begin position="1141"/>
        <end position="1150"/>
    </location>
</feature>
<keyword evidence="11" id="KW-1185">Reference proteome</keyword>
<dbReference type="GO" id="GO:0043111">
    <property type="term" value="P:replication fork arrest"/>
    <property type="evidence" value="ECO:0007669"/>
    <property type="project" value="TreeGrafter"/>
</dbReference>
<feature type="compositionally biased region" description="Basic residues" evidence="8">
    <location>
        <begin position="1040"/>
        <end position="1052"/>
    </location>
</feature>
<dbReference type="GO" id="GO:0006281">
    <property type="term" value="P:DNA repair"/>
    <property type="evidence" value="ECO:0007669"/>
    <property type="project" value="TreeGrafter"/>
</dbReference>
<keyword evidence="7" id="KW-0131">Cell cycle</keyword>
<dbReference type="InterPro" id="IPR044998">
    <property type="entry name" value="Timeless"/>
</dbReference>
<sequence>MDDITAVSANLGLLSHVNVVADRDVTASLRGMRARSSTTRLASRRHHQNHFRVLNPHSNRINTAGHNTDQLIPKMEAEKIHGLAETVHPEVRAYINSLVSALGGAPDDDTAPYKLGFDALEVLRDLKKWLRFYDEKTNRMDVARCLADSNLIGNDLLHIIRLWTSDEASTRSKFRTRCALACIELMVPLTWSLERDKEQMTMNHYRHIPVLELAQLGYKRDIINYDGAKILNAAVRVALPSVAIPIGDRTPRDTGIIKLVLFFLRNVAMIDVPPHISYTDYESLISRSVTIDAFHFQDIFLFLLTLASNMGEDFRTEDVMVLEILFHLLKRIDPNKIFMSKTEVQKEETDELKAMLAKEKAMLRDQGTRAPTRHSRFGTMLWVKKSDGKMATVTGQDALLDSQARKRKMDSTKKFSAPRRPRKENMEAKDMGRPATLTQSAMNQLRGFVDEFLDSGFNPLFGHLRKSLEREAPYVLKHHRRQFFYLVAWFLEAERARQKAKGKDNKRTQDDVSSFNLVAAVLTQEMFVYMQRNLTFSFTDKEWPDLTACIRCFTQILLTVQEMTGTGIEEDEEIAENILNRIFYEEETHDLVSKIASSYKDQGFDYLDASTELVHHYLRILEGYSKQNVDLMVRSKRRVRKKKAAAAEPSVEGDGNPVPDEEDDSAAEDTVRAEKETRERKFDFTRFANRFVPQGVVDTFVAFAKYYRDLDENQLKRAHRYFYRVAFKQDMSVMLFRVDIIHMLYNMIKGPQPLDRSSPMYKEWQELVKQVIKKCVRKIEDRPALLIEMLFSKISASTFYLEYGYEKQTISANPKPGAELEFKHGLEDRKRQVSIVVSVMIDRGQMDHISWVKSQLGSAETERRAWESAELAMVHGVDDPASEEGQAAIPEEKEADAINVKPDNNDRKVAMFKNSHLRLLMKLVGFERFSPTLDETPDDVWIIPGTQTARKLKESLKFVGDAEFAPPSFDEGESAEDQLKRKSAAKNGGASSRAARKKAGFDDDGDGGIDGFLDDDDMEDLEGMFPVGGPTARQADEHAKPKRKRRLKKKSAKSSDEGEEEVVDAKTAERRRKRRERELEKARKVKSEMYVHDSDEEWDEEANKEFFRKEEELRMRMERAAGLARATEEEKEMRVVMGMAVDDDGEEDEAGKESGKKKDAVVVSDDDDSESGTGTGSDDGSSDEEVVVVAATKKKKKEQGKTKKAAFKPEPRARKRKSPVDRDDEDEDDESGTPAARNALLDDSDDYLLDSSAAAAKKRKTSSEPEGGSTFADEKGGAMDIDDDHDDEPAVAKQHARRQNVRSGFVVESSDEDE</sequence>
<organism evidence="10 11">
    <name type="scientific">Zalerion maritima</name>
    <dbReference type="NCBI Taxonomy" id="339359"/>
    <lineage>
        <taxon>Eukaryota</taxon>
        <taxon>Fungi</taxon>
        <taxon>Dikarya</taxon>
        <taxon>Ascomycota</taxon>
        <taxon>Pezizomycotina</taxon>
        <taxon>Sordariomycetes</taxon>
        <taxon>Lulworthiomycetidae</taxon>
        <taxon>Lulworthiales</taxon>
        <taxon>Lulworthiaceae</taxon>
        <taxon>Zalerion</taxon>
    </lineage>
</organism>